<reference evidence="1 2" key="1">
    <citation type="journal article" date="2017" name="Nature">
        <title>The Apostasia genome and the evolution of orchids.</title>
        <authorList>
            <person name="Zhang G.Q."/>
            <person name="Liu K.W."/>
            <person name="Li Z."/>
            <person name="Lohaus R."/>
            <person name="Hsiao Y.Y."/>
            <person name="Niu S.C."/>
            <person name="Wang J.Y."/>
            <person name="Lin Y.C."/>
            <person name="Xu Q."/>
            <person name="Chen L.J."/>
            <person name="Yoshida K."/>
            <person name="Fujiwara S."/>
            <person name="Wang Z.W."/>
            <person name="Zhang Y.Q."/>
            <person name="Mitsuda N."/>
            <person name="Wang M."/>
            <person name="Liu G.H."/>
            <person name="Pecoraro L."/>
            <person name="Huang H.X."/>
            <person name="Xiao X.J."/>
            <person name="Lin M."/>
            <person name="Wu X.Y."/>
            <person name="Wu W.L."/>
            <person name="Chen Y.Y."/>
            <person name="Chang S.B."/>
            <person name="Sakamoto S."/>
            <person name="Ohme-Takagi M."/>
            <person name="Yagi M."/>
            <person name="Zeng S.J."/>
            <person name="Shen C.Y."/>
            <person name="Yeh C.M."/>
            <person name="Luo Y.B."/>
            <person name="Tsai W.C."/>
            <person name="Van de Peer Y."/>
            <person name="Liu Z.J."/>
        </authorList>
    </citation>
    <scope>NUCLEOTIDE SEQUENCE [LARGE SCALE GENOMIC DNA]</scope>
    <source>
        <strain evidence="2">cv. Shenzhen</strain>
        <tissue evidence="1">Stem</tissue>
    </source>
</reference>
<proteinExistence type="predicted"/>
<accession>A0A2I0AQL2</accession>
<dbReference type="EMBL" id="KZ451960">
    <property type="protein sequence ID" value="PKA57841.1"/>
    <property type="molecule type" value="Genomic_DNA"/>
</dbReference>
<evidence type="ECO:0000313" key="2">
    <source>
        <dbReference type="Proteomes" id="UP000236161"/>
    </source>
</evidence>
<keyword evidence="2" id="KW-1185">Reference proteome</keyword>
<evidence type="ECO:0000313" key="1">
    <source>
        <dbReference type="EMBL" id="PKA57841.1"/>
    </source>
</evidence>
<protein>
    <submittedName>
        <fullName evidence="1">Uncharacterized protein</fullName>
    </submittedName>
</protein>
<dbReference type="Proteomes" id="UP000236161">
    <property type="component" value="Unassembled WGS sequence"/>
</dbReference>
<dbReference type="AlphaFoldDB" id="A0A2I0AQL2"/>
<gene>
    <name evidence="1" type="ORF">AXF42_Ash015219</name>
</gene>
<organism evidence="1 2">
    <name type="scientific">Apostasia shenzhenica</name>
    <dbReference type="NCBI Taxonomy" id="1088818"/>
    <lineage>
        <taxon>Eukaryota</taxon>
        <taxon>Viridiplantae</taxon>
        <taxon>Streptophyta</taxon>
        <taxon>Embryophyta</taxon>
        <taxon>Tracheophyta</taxon>
        <taxon>Spermatophyta</taxon>
        <taxon>Magnoliopsida</taxon>
        <taxon>Liliopsida</taxon>
        <taxon>Asparagales</taxon>
        <taxon>Orchidaceae</taxon>
        <taxon>Apostasioideae</taxon>
        <taxon>Apostasia</taxon>
    </lineage>
</organism>
<sequence>MEDLEEAVRREVNIVSASSVGHHMKNQAAFDVLLQTLVDISILNQENIRSPAVLPFYGPKGPDRFFDAGSHCPEEVPLAKSYVGWGYHLSPLRTRPKEGQITPLEARWLGQSAPLEVQQQNQLGSQK</sequence>
<name>A0A2I0AQL2_9ASPA</name>